<name>A0ABU9VNT3_9BACI</name>
<organism evidence="1 2">
    <name type="scientific">Alkalicoccobacillus gibsonii</name>
    <dbReference type="NCBI Taxonomy" id="79881"/>
    <lineage>
        <taxon>Bacteria</taxon>
        <taxon>Bacillati</taxon>
        <taxon>Bacillota</taxon>
        <taxon>Bacilli</taxon>
        <taxon>Bacillales</taxon>
        <taxon>Bacillaceae</taxon>
        <taxon>Alkalicoccobacillus</taxon>
    </lineage>
</organism>
<sequence length="98" mass="11465">MKEKIGLVNNVTRKYNAIFDPVTLEKELYKSLNQDEVSFEVQFKERTFHLSLTEETEMVSVVEYTKGKLIKSTEFYFSESAIDELLDIINDDLKECQS</sequence>
<gene>
    <name evidence="1" type="ORF">MKY91_20630</name>
</gene>
<protein>
    <submittedName>
        <fullName evidence="1">Uncharacterized protein</fullName>
    </submittedName>
</protein>
<reference evidence="1 2" key="1">
    <citation type="submission" date="2024-03" db="EMBL/GenBank/DDBJ databases">
        <title>Bacilli Hybrid Assemblies.</title>
        <authorList>
            <person name="Kovac J."/>
        </authorList>
    </citation>
    <scope>NUCLEOTIDE SEQUENCE [LARGE SCALE GENOMIC DNA]</scope>
    <source>
        <strain evidence="1 2">FSL R7-0666</strain>
    </source>
</reference>
<keyword evidence="2" id="KW-1185">Reference proteome</keyword>
<evidence type="ECO:0000313" key="2">
    <source>
        <dbReference type="Proteomes" id="UP001418796"/>
    </source>
</evidence>
<comment type="caution">
    <text evidence="1">The sequence shown here is derived from an EMBL/GenBank/DDBJ whole genome shotgun (WGS) entry which is preliminary data.</text>
</comment>
<dbReference type="Proteomes" id="UP001418796">
    <property type="component" value="Unassembled WGS sequence"/>
</dbReference>
<proteinExistence type="predicted"/>
<evidence type="ECO:0000313" key="1">
    <source>
        <dbReference type="EMBL" id="MEN0645575.1"/>
    </source>
</evidence>
<accession>A0ABU9VNT3</accession>
<dbReference type="EMBL" id="JBCITK010000002">
    <property type="protein sequence ID" value="MEN0645575.1"/>
    <property type="molecule type" value="Genomic_DNA"/>
</dbReference>
<dbReference type="RefSeq" id="WP_343132242.1">
    <property type="nucleotide sequence ID" value="NZ_JBCITK010000002.1"/>
</dbReference>